<reference evidence="1" key="1">
    <citation type="submission" date="2013-07" db="EMBL/GenBank/DDBJ databases">
        <title>The genome of Eucalyptus grandis.</title>
        <authorList>
            <person name="Schmutz J."/>
            <person name="Hayes R."/>
            <person name="Myburg A."/>
            <person name="Tuskan G."/>
            <person name="Grattapaglia D."/>
            <person name="Rokhsar D.S."/>
        </authorList>
    </citation>
    <scope>NUCLEOTIDE SEQUENCE</scope>
    <source>
        <tissue evidence="1">Leaf extractions</tissue>
    </source>
</reference>
<dbReference type="EMBL" id="KK198756">
    <property type="protein sequence ID" value="KCW76559.1"/>
    <property type="molecule type" value="Genomic_DNA"/>
</dbReference>
<dbReference type="InParanoid" id="A0A059CE86"/>
<proteinExistence type="predicted"/>
<gene>
    <name evidence="1" type="ORF">EUGRSUZ_D00947</name>
</gene>
<dbReference type="PANTHER" id="PTHR24128:SF24">
    <property type="entry name" value="ANKYRIN REPEAT PROTEIN"/>
    <property type="match status" value="1"/>
</dbReference>
<dbReference type="AlphaFoldDB" id="A0A059CE86"/>
<dbReference type="Gramene" id="KCW76559">
    <property type="protein sequence ID" value="KCW76559"/>
    <property type="gene ID" value="EUGRSUZ_D00947"/>
</dbReference>
<dbReference type="InterPro" id="IPR002110">
    <property type="entry name" value="Ankyrin_rpt"/>
</dbReference>
<evidence type="ECO:0000313" key="1">
    <source>
        <dbReference type="EMBL" id="KCW76559.1"/>
    </source>
</evidence>
<dbReference type="Pfam" id="PF12796">
    <property type="entry name" value="Ank_2"/>
    <property type="match status" value="1"/>
</dbReference>
<dbReference type="SUPFAM" id="SSF48403">
    <property type="entry name" value="Ankyrin repeat"/>
    <property type="match status" value="1"/>
</dbReference>
<sequence length="107" mass="12099">MHLALQNKHYPTTRALMSLDLELIQVRERGGITPLHFVAGKIGDNEQEKVELLELLAEFLSTGKLSIEDLMNQCETAIHIAVRTGNTEAFKVLFGWLRRANLTQILD</sequence>
<name>A0A059CE86_EUCGR</name>
<dbReference type="STRING" id="71139.A0A059CE86"/>
<dbReference type="eggNOG" id="KOG0504">
    <property type="taxonomic scope" value="Eukaryota"/>
</dbReference>
<accession>A0A059CE86</accession>
<protein>
    <submittedName>
        <fullName evidence="1">Uncharacterized protein</fullName>
    </submittedName>
</protein>
<dbReference type="PANTHER" id="PTHR24128">
    <property type="entry name" value="HOMEOBOX PROTEIN WARIAI"/>
    <property type="match status" value="1"/>
</dbReference>
<dbReference type="InterPro" id="IPR036770">
    <property type="entry name" value="Ankyrin_rpt-contain_sf"/>
</dbReference>
<organism evidence="1">
    <name type="scientific">Eucalyptus grandis</name>
    <name type="common">Flooded gum</name>
    <dbReference type="NCBI Taxonomy" id="71139"/>
    <lineage>
        <taxon>Eukaryota</taxon>
        <taxon>Viridiplantae</taxon>
        <taxon>Streptophyta</taxon>
        <taxon>Embryophyta</taxon>
        <taxon>Tracheophyta</taxon>
        <taxon>Spermatophyta</taxon>
        <taxon>Magnoliopsida</taxon>
        <taxon>eudicotyledons</taxon>
        <taxon>Gunneridae</taxon>
        <taxon>Pentapetalae</taxon>
        <taxon>rosids</taxon>
        <taxon>malvids</taxon>
        <taxon>Myrtales</taxon>
        <taxon>Myrtaceae</taxon>
        <taxon>Myrtoideae</taxon>
        <taxon>Eucalypteae</taxon>
        <taxon>Eucalyptus</taxon>
    </lineage>
</organism>
<dbReference type="Gene3D" id="1.25.40.20">
    <property type="entry name" value="Ankyrin repeat-containing domain"/>
    <property type="match status" value="1"/>
</dbReference>